<dbReference type="Gene3D" id="2.40.40.10">
    <property type="entry name" value="RlpA-like domain"/>
    <property type="match status" value="1"/>
</dbReference>
<evidence type="ECO:0000313" key="7">
    <source>
        <dbReference type="EMBL" id="MTU42318.1"/>
    </source>
</evidence>
<dbReference type="Pfam" id="PF06725">
    <property type="entry name" value="3D"/>
    <property type="match status" value="1"/>
</dbReference>
<dbReference type="RefSeq" id="WP_008810127.1">
    <property type="nucleotide sequence ID" value="NZ_CALFDP010000010.1"/>
</dbReference>
<dbReference type="InterPro" id="IPR005300">
    <property type="entry name" value="MltA_B"/>
</dbReference>
<dbReference type="InterPro" id="IPR036908">
    <property type="entry name" value="RlpA-like_sf"/>
</dbReference>
<accession>A0A6I3RYZ3</accession>
<dbReference type="CDD" id="cd14485">
    <property type="entry name" value="mltA_like_LT_A"/>
    <property type="match status" value="1"/>
</dbReference>
<dbReference type="InterPro" id="IPR026044">
    <property type="entry name" value="MltA"/>
</dbReference>
<dbReference type="PANTHER" id="PTHR30124">
    <property type="entry name" value="MEMBRANE-BOUND LYTIC MUREIN TRANSGLYCOSYLASE A"/>
    <property type="match status" value="1"/>
</dbReference>
<protein>
    <recommendedName>
        <fullName evidence="2">peptidoglycan lytic exotransglycosylase</fullName>
        <ecNumber evidence="2">4.2.2.n1</ecNumber>
    </recommendedName>
    <alternativeName>
        <fullName evidence="5">Murein hydrolase A</fullName>
    </alternativeName>
</protein>
<dbReference type="GeneID" id="43349088"/>
<comment type="catalytic activity">
    <reaction evidence="1">
        <text>Exolytic cleavage of the (1-&gt;4)-beta-glycosidic linkage between N-acetylmuramic acid (MurNAc) and N-acetylglucosamine (GlcNAc) residues in peptidoglycan, from either the reducing or the non-reducing ends of the peptidoglycan chains, with concomitant formation of a 1,6-anhydrobond in the MurNAc residue.</text>
        <dbReference type="EC" id="4.2.2.n1"/>
    </reaction>
</comment>
<comment type="caution">
    <text evidence="7">The sequence shown here is derived from an EMBL/GenBank/DDBJ whole genome shotgun (WGS) entry which is preliminary data.</text>
</comment>
<dbReference type="EMBL" id="WNCL01000003">
    <property type="protein sequence ID" value="MTU42318.1"/>
    <property type="molecule type" value="Genomic_DNA"/>
</dbReference>
<evidence type="ECO:0000256" key="4">
    <source>
        <dbReference type="ARBA" id="ARBA00023316"/>
    </source>
</evidence>
<evidence type="ECO:0000256" key="5">
    <source>
        <dbReference type="ARBA" id="ARBA00030918"/>
    </source>
</evidence>
<dbReference type="Gene3D" id="2.40.240.50">
    <property type="entry name" value="Barwin-like endoglucanases"/>
    <property type="match status" value="1"/>
</dbReference>
<evidence type="ECO:0000256" key="1">
    <source>
        <dbReference type="ARBA" id="ARBA00001420"/>
    </source>
</evidence>
<name>A0A6I3RYZ3_9BURK</name>
<keyword evidence="4" id="KW-0961">Cell wall biogenesis/degradation</keyword>
<dbReference type="Pfam" id="PF03562">
    <property type="entry name" value="MltA"/>
    <property type="match status" value="1"/>
</dbReference>
<dbReference type="AlphaFoldDB" id="A0A6I3RYZ3"/>
<dbReference type="PANTHER" id="PTHR30124:SF0">
    <property type="entry name" value="MEMBRANE-BOUND LYTIC MUREIN TRANSGLYCOSYLASE A"/>
    <property type="match status" value="1"/>
</dbReference>
<dbReference type="SUPFAM" id="SSF50685">
    <property type="entry name" value="Barwin-like endoglucanases"/>
    <property type="match status" value="1"/>
</dbReference>
<organism evidence="7 8">
    <name type="scientific">Parasutterella excrementihominis</name>
    <dbReference type="NCBI Taxonomy" id="487175"/>
    <lineage>
        <taxon>Bacteria</taxon>
        <taxon>Pseudomonadati</taxon>
        <taxon>Pseudomonadota</taxon>
        <taxon>Betaproteobacteria</taxon>
        <taxon>Burkholderiales</taxon>
        <taxon>Sutterellaceae</taxon>
        <taxon>Parasutterella</taxon>
    </lineage>
</organism>
<dbReference type="CDD" id="cd14668">
    <property type="entry name" value="mlta_B"/>
    <property type="match status" value="1"/>
</dbReference>
<dbReference type="SMART" id="SM00925">
    <property type="entry name" value="MltA"/>
    <property type="match status" value="1"/>
</dbReference>
<feature type="domain" description="Lytic transglycosylase MltA" evidence="6">
    <location>
        <begin position="134"/>
        <end position="290"/>
    </location>
</feature>
<evidence type="ECO:0000256" key="2">
    <source>
        <dbReference type="ARBA" id="ARBA00012587"/>
    </source>
</evidence>
<evidence type="ECO:0000313" key="8">
    <source>
        <dbReference type="Proteomes" id="UP000462362"/>
    </source>
</evidence>
<dbReference type="GO" id="GO:0019867">
    <property type="term" value="C:outer membrane"/>
    <property type="evidence" value="ECO:0007669"/>
    <property type="project" value="InterPro"/>
</dbReference>
<dbReference type="EC" id="4.2.2.n1" evidence="2"/>
<proteinExistence type="predicted"/>
<dbReference type="GO" id="GO:0009253">
    <property type="term" value="P:peptidoglycan catabolic process"/>
    <property type="evidence" value="ECO:0007669"/>
    <property type="project" value="TreeGrafter"/>
</dbReference>
<dbReference type="InterPro" id="IPR010611">
    <property type="entry name" value="3D_dom"/>
</dbReference>
<keyword evidence="3" id="KW-0456">Lyase</keyword>
<dbReference type="PIRSF" id="PIRSF019422">
    <property type="entry name" value="MltA"/>
    <property type="match status" value="1"/>
</dbReference>
<evidence type="ECO:0000256" key="3">
    <source>
        <dbReference type="ARBA" id="ARBA00023239"/>
    </source>
</evidence>
<dbReference type="GO" id="GO:0008933">
    <property type="term" value="F:peptidoglycan lytic transglycosylase activity"/>
    <property type="evidence" value="ECO:0007669"/>
    <property type="project" value="TreeGrafter"/>
</dbReference>
<dbReference type="GO" id="GO:0009254">
    <property type="term" value="P:peptidoglycan turnover"/>
    <property type="evidence" value="ECO:0007669"/>
    <property type="project" value="InterPro"/>
</dbReference>
<dbReference type="GO" id="GO:0071555">
    <property type="term" value="P:cell wall organization"/>
    <property type="evidence" value="ECO:0007669"/>
    <property type="project" value="UniProtKB-KW"/>
</dbReference>
<evidence type="ECO:0000259" key="6">
    <source>
        <dbReference type="SMART" id="SM00925"/>
    </source>
</evidence>
<gene>
    <name evidence="7" type="ORF">GMD42_01510</name>
</gene>
<dbReference type="GO" id="GO:0004553">
    <property type="term" value="F:hydrolase activity, hydrolyzing O-glycosyl compounds"/>
    <property type="evidence" value="ECO:0007669"/>
    <property type="project" value="InterPro"/>
</dbReference>
<sequence length="396" mass="43814">MTKRSIASLVSALICLALLNGCSSNKQKPQEITEPTEESVRFEISAFSDTPSSEQEDWAAALSAFKISCRSIYRKTAWAEACSKASGTDAQNAEAFFKNNFTPWKIEKRTIGTQTGTVYSVSDTGLMTGYYEPLLTVSKHRTERHTTPILSTPDDLIIVDLAEAYPKLKGMRLRGKIQGRKLVPYDTRAKIVARKDLDKYSIAWSDDPVAVFFLQIQGSGRLRTEEGELIRVGYDDQNGRPYKAVGSWLVDQGYLKHHELSMQNIRAWAQNNPDKVDTLLNQNQSFVFFKEKKGGDPNEGPIGAQGLPLTPKASVAVDRRYISLGTPVLVSVSQTNPNLNFTKPVVAQDTGGAIKGPIRFDFFWGFGDEAGKNAGRQKSQARAWLLLPNGITPESL</sequence>
<reference evidence="7 8" key="1">
    <citation type="journal article" date="2019" name="Nat. Med.">
        <title>A library of human gut bacterial isolates paired with longitudinal multiomics data enables mechanistic microbiome research.</title>
        <authorList>
            <person name="Poyet M."/>
            <person name="Groussin M."/>
            <person name="Gibbons S.M."/>
            <person name="Avila-Pacheco J."/>
            <person name="Jiang X."/>
            <person name="Kearney S.M."/>
            <person name="Perrotta A.R."/>
            <person name="Berdy B."/>
            <person name="Zhao S."/>
            <person name="Lieberman T.D."/>
            <person name="Swanson P.K."/>
            <person name="Smith M."/>
            <person name="Roesemann S."/>
            <person name="Alexander J.E."/>
            <person name="Rich S.A."/>
            <person name="Livny J."/>
            <person name="Vlamakis H."/>
            <person name="Clish C."/>
            <person name="Bullock K."/>
            <person name="Deik A."/>
            <person name="Scott J."/>
            <person name="Pierce K.A."/>
            <person name="Xavier R.J."/>
            <person name="Alm E.J."/>
        </authorList>
    </citation>
    <scope>NUCLEOTIDE SEQUENCE [LARGE SCALE GENOMIC DNA]</scope>
    <source>
        <strain evidence="7 8">BIOML-A2</strain>
    </source>
</reference>
<dbReference type="Proteomes" id="UP000462362">
    <property type="component" value="Unassembled WGS sequence"/>
</dbReference>